<dbReference type="GO" id="GO:0003676">
    <property type="term" value="F:nucleic acid binding"/>
    <property type="evidence" value="ECO:0007669"/>
    <property type="project" value="InterPro"/>
</dbReference>
<sequence>MFTSIYHPEANGAAERLNRSIKQMLTTLQGKWDEKLPYVNFAYNTAVHEATGRSPFEAMYGRNAVLPSDLRLGRKDYSDVCTSGDPFTKISEKLCKVREQIKTQISKQGERQLQRLRSKYKDINVKPGELVLLNIPSGEHKPRALNFKFHGPYRIVTKINENSYEVESTQPDKNGNVFRQVVHAKFMKPSHVLSDNLVCNEQSDSDNPRDPEFVLKTIKEPNIQKRPRGRPRKLRTLHFAD</sequence>
<dbReference type="InterPro" id="IPR012337">
    <property type="entry name" value="RNaseH-like_sf"/>
</dbReference>
<dbReference type="PANTHER" id="PTHR37984:SF5">
    <property type="entry name" value="PROTEIN NYNRIN-LIKE"/>
    <property type="match status" value="1"/>
</dbReference>
<dbReference type="InterPro" id="IPR001584">
    <property type="entry name" value="Integrase_cat-core"/>
</dbReference>
<dbReference type="InterPro" id="IPR036397">
    <property type="entry name" value="RNaseH_sf"/>
</dbReference>
<gene>
    <name evidence="2" type="ORF">B4U80_02914</name>
</gene>
<protein>
    <submittedName>
        <fullName evidence="2">Retrovirus-related Pol polyprotein from transposon-like protein</fullName>
    </submittedName>
</protein>
<dbReference type="InterPro" id="IPR050951">
    <property type="entry name" value="Retrovirus_Pol_polyprotein"/>
</dbReference>
<name>A0A443RVI2_9ACAR</name>
<reference evidence="2 3" key="1">
    <citation type="journal article" date="2018" name="Gigascience">
        <title>Genomes of trombidid mites reveal novel predicted allergens and laterally-transferred genes associated with secondary metabolism.</title>
        <authorList>
            <person name="Dong X."/>
            <person name="Chaisiri K."/>
            <person name="Xia D."/>
            <person name="Armstrong S.D."/>
            <person name="Fang Y."/>
            <person name="Donnelly M.J."/>
            <person name="Kadowaki T."/>
            <person name="McGarry J.W."/>
            <person name="Darby A.C."/>
            <person name="Makepeace B.L."/>
        </authorList>
    </citation>
    <scope>NUCLEOTIDE SEQUENCE [LARGE SCALE GENOMIC DNA]</scope>
    <source>
        <strain evidence="2">UoL-UT</strain>
    </source>
</reference>
<evidence type="ECO:0000259" key="1">
    <source>
        <dbReference type="PROSITE" id="PS50994"/>
    </source>
</evidence>
<dbReference type="STRING" id="299467.A0A443RVI2"/>
<dbReference type="OrthoDB" id="6819429at2759"/>
<dbReference type="Gene3D" id="3.30.420.10">
    <property type="entry name" value="Ribonuclease H-like superfamily/Ribonuclease H"/>
    <property type="match status" value="1"/>
</dbReference>
<dbReference type="AlphaFoldDB" id="A0A443RVI2"/>
<organism evidence="2 3">
    <name type="scientific">Leptotrombidium deliense</name>
    <dbReference type="NCBI Taxonomy" id="299467"/>
    <lineage>
        <taxon>Eukaryota</taxon>
        <taxon>Metazoa</taxon>
        <taxon>Ecdysozoa</taxon>
        <taxon>Arthropoda</taxon>
        <taxon>Chelicerata</taxon>
        <taxon>Arachnida</taxon>
        <taxon>Acari</taxon>
        <taxon>Acariformes</taxon>
        <taxon>Trombidiformes</taxon>
        <taxon>Prostigmata</taxon>
        <taxon>Anystina</taxon>
        <taxon>Parasitengona</taxon>
        <taxon>Trombiculoidea</taxon>
        <taxon>Trombiculidae</taxon>
        <taxon>Leptotrombidium</taxon>
    </lineage>
</organism>
<proteinExistence type="predicted"/>
<dbReference type="PROSITE" id="PS50994">
    <property type="entry name" value="INTEGRASE"/>
    <property type="match status" value="1"/>
</dbReference>
<dbReference type="SUPFAM" id="SSF53098">
    <property type="entry name" value="Ribonuclease H-like"/>
    <property type="match status" value="1"/>
</dbReference>
<dbReference type="VEuPathDB" id="VectorBase:LDEU012674"/>
<dbReference type="PANTHER" id="PTHR37984">
    <property type="entry name" value="PROTEIN CBG26694"/>
    <property type="match status" value="1"/>
</dbReference>
<keyword evidence="3" id="KW-1185">Reference proteome</keyword>
<dbReference type="EMBL" id="NCKV01027102">
    <property type="protein sequence ID" value="RWS19366.1"/>
    <property type="molecule type" value="Genomic_DNA"/>
</dbReference>
<comment type="caution">
    <text evidence="2">The sequence shown here is derived from an EMBL/GenBank/DDBJ whole genome shotgun (WGS) entry which is preliminary data.</text>
</comment>
<dbReference type="GO" id="GO:0015074">
    <property type="term" value="P:DNA integration"/>
    <property type="evidence" value="ECO:0007669"/>
    <property type="project" value="InterPro"/>
</dbReference>
<evidence type="ECO:0000313" key="3">
    <source>
        <dbReference type="Proteomes" id="UP000288716"/>
    </source>
</evidence>
<dbReference type="Proteomes" id="UP000288716">
    <property type="component" value="Unassembled WGS sequence"/>
</dbReference>
<evidence type="ECO:0000313" key="2">
    <source>
        <dbReference type="EMBL" id="RWS19366.1"/>
    </source>
</evidence>
<feature type="domain" description="Integrase catalytic" evidence="1">
    <location>
        <begin position="1"/>
        <end position="63"/>
    </location>
</feature>
<accession>A0A443RVI2</accession>